<evidence type="ECO:0000313" key="19">
    <source>
        <dbReference type="EMBL" id="MBP2238717.1"/>
    </source>
</evidence>
<feature type="domain" description="PAC" evidence="18">
    <location>
        <begin position="247"/>
        <end position="299"/>
    </location>
</feature>
<dbReference type="InterPro" id="IPR011102">
    <property type="entry name" value="Sig_transdc_His_kinase_HWE"/>
</dbReference>
<dbReference type="Gene3D" id="3.30.565.10">
    <property type="entry name" value="Histidine kinase-like ATPase, C-terminal domain"/>
    <property type="match status" value="1"/>
</dbReference>
<keyword evidence="20" id="KW-1185">Reference proteome</keyword>
<evidence type="ECO:0000256" key="2">
    <source>
        <dbReference type="ARBA" id="ARBA00012438"/>
    </source>
</evidence>
<keyword evidence="5" id="KW-0597">Phosphoprotein</keyword>
<evidence type="ECO:0000256" key="16">
    <source>
        <dbReference type="ARBA" id="ARBA00023170"/>
    </source>
</evidence>
<dbReference type="Pfam" id="PF13185">
    <property type="entry name" value="GAF_2"/>
    <property type="match status" value="1"/>
</dbReference>
<dbReference type="InterPro" id="IPR001610">
    <property type="entry name" value="PAC"/>
</dbReference>
<dbReference type="NCBIfam" id="TIGR00229">
    <property type="entry name" value="sensory_box"/>
    <property type="match status" value="1"/>
</dbReference>
<dbReference type="SUPFAM" id="SSF55781">
    <property type="entry name" value="GAF domain-like"/>
    <property type="match status" value="1"/>
</dbReference>
<evidence type="ECO:0000256" key="10">
    <source>
        <dbReference type="ARBA" id="ARBA00022737"/>
    </source>
</evidence>
<evidence type="ECO:0000313" key="20">
    <source>
        <dbReference type="Proteomes" id="UP000730739"/>
    </source>
</evidence>
<evidence type="ECO:0000256" key="8">
    <source>
        <dbReference type="ARBA" id="ARBA00022643"/>
    </source>
</evidence>
<dbReference type="SMART" id="SM00086">
    <property type="entry name" value="PAC"/>
    <property type="match status" value="1"/>
</dbReference>
<gene>
    <name evidence="19" type="ORF">J2Z31_005258</name>
</gene>
<dbReference type="InterPro" id="IPR000014">
    <property type="entry name" value="PAS"/>
</dbReference>
<dbReference type="SMART" id="SM00091">
    <property type="entry name" value="PAS"/>
    <property type="match status" value="1"/>
</dbReference>
<dbReference type="InterPro" id="IPR029016">
    <property type="entry name" value="GAF-like_dom_sf"/>
</dbReference>
<dbReference type="InterPro" id="IPR003018">
    <property type="entry name" value="GAF"/>
</dbReference>
<evidence type="ECO:0000256" key="12">
    <source>
        <dbReference type="ARBA" id="ARBA00022777"/>
    </source>
</evidence>
<keyword evidence="11" id="KW-0547">Nucleotide-binding</keyword>
<protein>
    <recommendedName>
        <fullName evidence="3">Blue-light-activated histidine kinase</fullName>
        <ecNumber evidence="2">2.7.13.3</ecNumber>
    </recommendedName>
</protein>
<keyword evidence="4" id="KW-0600">Photoreceptor protein</keyword>
<dbReference type="PROSITE" id="PS50112">
    <property type="entry name" value="PAS"/>
    <property type="match status" value="1"/>
</dbReference>
<keyword evidence="7" id="KW-0285">Flavoprotein</keyword>
<comment type="caution">
    <text evidence="19">The sequence shown here is derived from an EMBL/GenBank/DDBJ whole genome shotgun (WGS) entry which is preliminary data.</text>
</comment>
<comment type="catalytic activity">
    <reaction evidence="1">
        <text>ATP + protein L-histidine = ADP + protein N-phospho-L-histidine.</text>
        <dbReference type="EC" id="2.7.13.3"/>
    </reaction>
</comment>
<dbReference type="InterPro" id="IPR000700">
    <property type="entry name" value="PAS-assoc_C"/>
</dbReference>
<keyword evidence="14" id="KW-0157">Chromophore</keyword>
<dbReference type="Pfam" id="PF07536">
    <property type="entry name" value="HWE_HK"/>
    <property type="match status" value="1"/>
</dbReference>
<evidence type="ECO:0000256" key="3">
    <source>
        <dbReference type="ARBA" id="ARBA00021740"/>
    </source>
</evidence>
<dbReference type="PANTHER" id="PTHR41523:SF8">
    <property type="entry name" value="ETHYLENE RESPONSE SENSOR PROTEIN"/>
    <property type="match status" value="1"/>
</dbReference>
<dbReference type="InterPro" id="IPR035965">
    <property type="entry name" value="PAS-like_dom_sf"/>
</dbReference>
<evidence type="ECO:0000256" key="15">
    <source>
        <dbReference type="ARBA" id="ARBA00023026"/>
    </source>
</evidence>
<evidence type="ECO:0000256" key="1">
    <source>
        <dbReference type="ARBA" id="ARBA00000085"/>
    </source>
</evidence>
<evidence type="ECO:0000259" key="18">
    <source>
        <dbReference type="PROSITE" id="PS50113"/>
    </source>
</evidence>
<dbReference type="EC" id="2.7.13.3" evidence="2"/>
<keyword evidence="15" id="KW-0843">Virulence</keyword>
<name>A0ABS4R733_9HYPH</name>
<dbReference type="CDD" id="cd00130">
    <property type="entry name" value="PAS"/>
    <property type="match status" value="1"/>
</dbReference>
<dbReference type="PANTHER" id="PTHR41523">
    <property type="entry name" value="TWO-COMPONENT SYSTEM SENSOR PROTEIN"/>
    <property type="match status" value="1"/>
</dbReference>
<feature type="domain" description="PAS" evidence="17">
    <location>
        <begin position="177"/>
        <end position="231"/>
    </location>
</feature>
<keyword evidence="6" id="KW-0716">Sensory transduction</keyword>
<keyword evidence="8" id="KW-0288">FMN</keyword>
<evidence type="ECO:0000256" key="7">
    <source>
        <dbReference type="ARBA" id="ARBA00022630"/>
    </source>
</evidence>
<dbReference type="SUPFAM" id="SSF55785">
    <property type="entry name" value="PYP-like sensor domain (PAS domain)"/>
    <property type="match status" value="1"/>
</dbReference>
<keyword evidence="13" id="KW-0067">ATP-binding</keyword>
<accession>A0ABS4R733</accession>
<reference evidence="19 20" key="1">
    <citation type="submission" date="2021-03" db="EMBL/GenBank/DDBJ databases">
        <title>Genomic Encyclopedia of Type Strains, Phase IV (KMG-IV): sequencing the most valuable type-strain genomes for metagenomic binning, comparative biology and taxonomic classification.</title>
        <authorList>
            <person name="Goeker M."/>
        </authorList>
    </citation>
    <scope>NUCLEOTIDE SEQUENCE [LARGE SCALE GENOMIC DNA]</scope>
    <source>
        <strain evidence="19 20">DSM 13372</strain>
    </source>
</reference>
<proteinExistence type="predicted"/>
<organism evidence="19 20">
    <name type="scientific">Sinorhizobium kostiense</name>
    <dbReference type="NCBI Taxonomy" id="76747"/>
    <lineage>
        <taxon>Bacteria</taxon>
        <taxon>Pseudomonadati</taxon>
        <taxon>Pseudomonadota</taxon>
        <taxon>Alphaproteobacteria</taxon>
        <taxon>Hyphomicrobiales</taxon>
        <taxon>Rhizobiaceae</taxon>
        <taxon>Sinorhizobium/Ensifer group</taxon>
        <taxon>Sinorhizobium</taxon>
    </lineage>
</organism>
<evidence type="ECO:0000256" key="5">
    <source>
        <dbReference type="ARBA" id="ARBA00022553"/>
    </source>
</evidence>
<dbReference type="Gene3D" id="3.30.450.20">
    <property type="entry name" value="PAS domain"/>
    <property type="match status" value="1"/>
</dbReference>
<evidence type="ECO:0000256" key="4">
    <source>
        <dbReference type="ARBA" id="ARBA00022543"/>
    </source>
</evidence>
<keyword evidence="16" id="KW-0675">Receptor</keyword>
<dbReference type="Pfam" id="PF00989">
    <property type="entry name" value="PAS"/>
    <property type="match status" value="1"/>
</dbReference>
<evidence type="ECO:0000256" key="9">
    <source>
        <dbReference type="ARBA" id="ARBA00022679"/>
    </source>
</evidence>
<evidence type="ECO:0000256" key="11">
    <source>
        <dbReference type="ARBA" id="ARBA00022741"/>
    </source>
</evidence>
<dbReference type="InterPro" id="IPR036890">
    <property type="entry name" value="HATPase_C_sf"/>
</dbReference>
<evidence type="ECO:0000256" key="13">
    <source>
        <dbReference type="ARBA" id="ARBA00022840"/>
    </source>
</evidence>
<evidence type="ECO:0000256" key="6">
    <source>
        <dbReference type="ARBA" id="ARBA00022606"/>
    </source>
</evidence>
<sequence>MKDERARLAEPLARRAYEQGVLFRLTDRLYRARSMTEVYGASLDAIADGLGCTRASILRFDDSGAMRFVAWRGLSAAYRQAVSGHSPWRPGDRTAQPITVGSVQVADMPEALKATILSEGIRALAFIPLTTIDDGVIGKFMSYYAQPHGFTAHELQLSLTIARQLSFSIDRQVTDDNARRMNAAVRSSSDAIFTCDLAGIITSWNAGAERLLGYRQGEAVGKEAAELVPDERAAAVLMRVCQGERDNHCETVWQRNDGSQVDVSLTVSPILDRAEALMGVSFIARDITDRRQAQAQQQILLSEMEHRIKNLFAVASSIVRVSARSATSPSALALAVCNQFDALARAHSLTLTRHAANDLGEAPATTLHSLVRTILSPYEREGEVESCFTITGADVRVSGNAITPVALLLYEFATNAAKYGSLSKHGGRVDVECTIEGDRCSFVWRECGGPPSKFQKGEGFGSMLVKATAAQIDAELIHDFSSDGLTIRMLLSADRLAS</sequence>
<dbReference type="InterPro" id="IPR013767">
    <property type="entry name" value="PAS_fold"/>
</dbReference>
<evidence type="ECO:0000259" key="17">
    <source>
        <dbReference type="PROSITE" id="PS50112"/>
    </source>
</evidence>
<dbReference type="Proteomes" id="UP000730739">
    <property type="component" value="Unassembled WGS sequence"/>
</dbReference>
<dbReference type="Gene3D" id="3.30.450.40">
    <property type="match status" value="1"/>
</dbReference>
<keyword evidence="10" id="KW-0677">Repeat</keyword>
<dbReference type="RefSeq" id="WP_209605990.1">
    <property type="nucleotide sequence ID" value="NZ_JAGILA010000009.1"/>
</dbReference>
<dbReference type="SMART" id="SM00911">
    <property type="entry name" value="HWE_HK"/>
    <property type="match status" value="1"/>
</dbReference>
<evidence type="ECO:0000256" key="14">
    <source>
        <dbReference type="ARBA" id="ARBA00022991"/>
    </source>
</evidence>
<keyword evidence="12" id="KW-0418">Kinase</keyword>
<dbReference type="PROSITE" id="PS50113">
    <property type="entry name" value="PAC"/>
    <property type="match status" value="1"/>
</dbReference>
<keyword evidence="9" id="KW-0808">Transferase</keyword>
<dbReference type="EMBL" id="JAGILA010000009">
    <property type="protein sequence ID" value="MBP2238717.1"/>
    <property type="molecule type" value="Genomic_DNA"/>
</dbReference>